<evidence type="ECO:0000259" key="11">
    <source>
        <dbReference type="PROSITE" id="PS51448"/>
    </source>
</evidence>
<dbReference type="GO" id="GO:0005929">
    <property type="term" value="C:cilium"/>
    <property type="evidence" value="ECO:0007669"/>
    <property type="project" value="TreeGrafter"/>
</dbReference>
<feature type="coiled-coil region" evidence="9">
    <location>
        <begin position="694"/>
        <end position="728"/>
    </location>
</feature>
<dbReference type="InterPro" id="IPR017957">
    <property type="entry name" value="P_trefoil_CS"/>
</dbReference>
<evidence type="ECO:0000256" key="4">
    <source>
        <dbReference type="ARBA" id="ARBA00023136"/>
    </source>
</evidence>
<dbReference type="GO" id="GO:0005576">
    <property type="term" value="C:extracellular region"/>
    <property type="evidence" value="ECO:0007669"/>
    <property type="project" value="GOC"/>
</dbReference>
<dbReference type="Pfam" id="PF01055">
    <property type="entry name" value="Glyco_hydro_31_2nd"/>
    <property type="match status" value="1"/>
</dbReference>
<comment type="caution">
    <text evidence="8">Lacks conserved residue(s) required for the propagation of feature annotation.</text>
</comment>
<dbReference type="CDD" id="cd06602">
    <property type="entry name" value="GH31_MGAM_SI_GAA"/>
    <property type="match status" value="1"/>
</dbReference>
<dbReference type="InterPro" id="IPR030458">
    <property type="entry name" value="Glyco_hydro_31_AS"/>
</dbReference>
<gene>
    <name evidence="12" type="ORF">LYPA_23C022252</name>
</gene>
<accession>A0A485MR21</accession>
<dbReference type="InterPro" id="IPR011013">
    <property type="entry name" value="Gal_mutarotase_sf_dom"/>
</dbReference>
<evidence type="ECO:0000256" key="6">
    <source>
        <dbReference type="ARBA" id="ARBA00023180"/>
    </source>
</evidence>
<dbReference type="GO" id="GO:0001947">
    <property type="term" value="P:heart looping"/>
    <property type="evidence" value="ECO:0007669"/>
    <property type="project" value="TreeGrafter"/>
</dbReference>
<dbReference type="InterPro" id="IPR037386">
    <property type="entry name" value="CCDC40"/>
</dbReference>
<dbReference type="PANTHER" id="PTHR16275">
    <property type="entry name" value="COILED-COIL DOMAIN-CONTAINING PROTEIN 40"/>
    <property type="match status" value="1"/>
</dbReference>
<dbReference type="PANTHER" id="PTHR16275:SF8">
    <property type="entry name" value="COILED-COIL DOMAIN-CONTAINING PROTEIN 40"/>
    <property type="match status" value="1"/>
</dbReference>
<dbReference type="Pfam" id="PF08647">
    <property type="entry name" value="BRE1"/>
    <property type="match status" value="1"/>
</dbReference>
<dbReference type="Pfam" id="PF21365">
    <property type="entry name" value="Glyco_hydro_31_3rd"/>
    <property type="match status" value="1"/>
</dbReference>
<dbReference type="InterPro" id="IPR044913">
    <property type="entry name" value="P_trefoil_dom_sf"/>
</dbReference>
<dbReference type="Pfam" id="PF13802">
    <property type="entry name" value="Gal_mutarotas_2"/>
    <property type="match status" value="1"/>
</dbReference>
<sequence length="2095" mass="235595">MANSLEGRQIMNKSEPEGESTAEGEKDQNNEGGDQSVEGDRIPPTERSSDQNDDEAVDAAKLSEDDEKVTTEGETKIEGEVESVEEVETEEEFESEGEFESDMEGTSPEGKVSSTDLASLYKSPAEMPREEAGPTYLYEHVGGEAVPEDRGAPGPSESGEPRDISAQPSLQGLGLSEQIGRDASRPQTSTSKSSHEELQQKVFPLGTRHHLRLSQGSSITSLDFDELLLSTKEPFTQEPGVPPEEPDAEPEGEAVPAFLDQIQQLSPPKEETVDGTESEGSDEAEEDRTPLVVLDPDHPLMVRFQAALKNYLNRQIQKLNLELQELGAATKQSRVQRQELGVHLYGVQQHLARLQMQLEKSHDRHSMAACARRQKEEELRAARQLYAQTCQNANGERKKLAALQAELEGLALHLFYLQNIDQDVRDDIRVMKRVVKKSEVERTRAELEKKQQDLHVDQLTSKANQLEEQIALLEAQSCAQAEDTRALRKAVSEACTEIDAIHVEKRHIVQQWVACLVGMKHRDEAHRTIREALSECQHQIASIDGEIEAYKKSIVKEEEKNEKLAGVLNRTETEASLMQRLTTQCLAKQQTLQNELNTYQLVLQDTEAALGQAHVEYATATGELQTVHQTIQSELEEKRRTDASVAEKLQEHITSNKMTKCFHKLILKLQKEKTNLVTHLSKTDGNVAQTTLDITNTNCRLDAHQKTLAELDKEVKKVNDLITNSENEISRRTILIERKQGLINFFNKQLEQMVSELGGEEVGPLELEIKRLTKLIEENNSSVTQAQVTWLRLQQEMVKVTQEREEQLASLDTLTKEVHILEQKKLRIENKIDQEKKEQREIECHIRGLENELRKINVLANRSRCSSEELQQNNLVTEKDFVGSLKASERETIEMQERLDQLQAEKAATLNSLVEAEHQIMLWEKKIQLAKEMRASVDSETGQTEIRAMKAEIHRMKVRHGQLLKQQEKMIHDMELAIARRETISTQAEGQRKTDKKLLTRTDFHRKQTELRRKIRDVHKATEECTKAISELEETQKHMSNSLLEKQEQLSKMQSRTDELEASLGQLLALKQQLVALQTRLKHLQAVKDGRYVFLFRSKQSLLAEHKRLDNRLAVISTILHHVKDEYPQFQEALLKVSQMIASASRQGLQDPTRCLQVPPTMDARWPLCCRPLLGAYILVSLATAALLGHVLLHDFLLVPQEQRGFSQVAEGLYRARQQGAGHPGPQAPPGHHGSPRAAPTRCDVPPNSRFDCAPDKAITQEQCEARGCCYVPAGQWPRVPRMGQPWCFFPPSYPSYKLHNLTTTETGYTATLTRATPTFFPKDILTLRLDVLLETESRLHFTIKDPANRRYEVPLETPRVHSRASSTLYSVDLQEEPFGVVVRRKLDGRVLLNTTVAPLFFADQFLQLSTSLPSQHITGLAEHLGSLMLSTNWTKITLWNRDIAPEPNVNLYGSHPFYLVLEDGGLAHGVFLLNSNAMDVVLQPSPALSWRSTGGILDMYIFLGPEPKSVVRQYLEVVGSPFMPPYWGLGLHLCRWGYTSTAVTRQVVENMTRAHFPLDTQWNDLDYMDARRDFTFNKDGFGDFPAMVQELHRSGRHYVMIVDPAISSSSPPGSYRPYDEGLRRKVFITNDTGQPLIGKVWPGFTAFPDFTSPEALDWWQDMVAEFHAQVPFDGMWIDMNEPSNFVKGSVDGCPDSDLENPPYVPGVVGGTLRAATICASSHQFLSTHYNLHNLYGLTEALASHRALVKARGTRPFVISRSTFAGHGRYAGHWTGDVWSSWEQLSYSVPEILLFNLLGVPLVGADVCGFLGNTSEELCVRWTQLGAFYPFMRNHNDLHSLPQEPYRFSETAQRAMRKALALRYRLLPHLYTLFHRAHVGGETVARPLFLEFPEDPRTWAVDRQLLWGAALLITPVLEAGKVEVTGYFPAGTWYDLQTVPAEALGSLPPPPPAPVTPAIHSRGQWVTLPAPLDTINLHLRAGHIIPLQGLGLTTTESRKQPMALVAALTTNGEARGELFWDDGESLETLERGAYTQVVFLAKNNTVVNELVHVTSEGASLQLRKATVLGVAAAPKQTLDIPVSLTMGEQFVISWS</sequence>
<dbReference type="SUPFAM" id="SSF57492">
    <property type="entry name" value="Trefoil"/>
    <property type="match status" value="1"/>
</dbReference>
<feature type="region of interest" description="Disordered" evidence="10">
    <location>
        <begin position="1"/>
        <end position="203"/>
    </location>
</feature>
<keyword evidence="7" id="KW-0326">Glycosidase</keyword>
<dbReference type="PROSITE" id="PS00707">
    <property type="entry name" value="GLYCOSYL_HYDROL_F31_2"/>
    <property type="match status" value="1"/>
</dbReference>
<dbReference type="Pfam" id="PF00088">
    <property type="entry name" value="Trefoil"/>
    <property type="match status" value="1"/>
</dbReference>
<feature type="coiled-coil region" evidence="9">
    <location>
        <begin position="885"/>
        <end position="933"/>
    </location>
</feature>
<proteinExistence type="inferred from homology"/>
<dbReference type="GO" id="GO:0030246">
    <property type="term" value="F:carbohydrate binding"/>
    <property type="evidence" value="ECO:0007669"/>
    <property type="project" value="InterPro"/>
</dbReference>
<comment type="subcellular location">
    <subcellularLocation>
        <location evidence="1">Endomembrane system</location>
    </subcellularLocation>
</comment>
<dbReference type="InterPro" id="IPR025887">
    <property type="entry name" value="Glyco_hydro_31_N_dom"/>
</dbReference>
<dbReference type="Proteomes" id="UP000386466">
    <property type="component" value="Unassembled WGS sequence"/>
</dbReference>
<dbReference type="InterPro" id="IPR030459">
    <property type="entry name" value="Glyco_hydro_31_CS"/>
</dbReference>
<dbReference type="Gene3D" id="4.10.110.10">
    <property type="entry name" value="Spasmolytic Protein, domain 1"/>
    <property type="match status" value="1"/>
</dbReference>
<feature type="coiled-coil region" evidence="9">
    <location>
        <begin position="1018"/>
        <end position="1087"/>
    </location>
</feature>
<feature type="region of interest" description="Disordered" evidence="10">
    <location>
        <begin position="264"/>
        <end position="288"/>
    </location>
</feature>
<dbReference type="SUPFAM" id="SSF51011">
    <property type="entry name" value="Glycosyl hydrolase domain"/>
    <property type="match status" value="1"/>
</dbReference>
<evidence type="ECO:0000256" key="2">
    <source>
        <dbReference type="ARBA" id="ARBA00007806"/>
    </source>
</evidence>
<keyword evidence="3" id="KW-0378">Hydrolase</keyword>
<keyword evidence="13" id="KW-1185">Reference proteome</keyword>
<feature type="coiled-coil region" evidence="9">
    <location>
        <begin position="433"/>
        <end position="476"/>
    </location>
</feature>
<feature type="region of interest" description="Disordered" evidence="10">
    <location>
        <begin position="233"/>
        <end position="252"/>
    </location>
</feature>
<dbReference type="CDD" id="cd14752">
    <property type="entry name" value="GH31_N"/>
    <property type="match status" value="1"/>
</dbReference>
<feature type="coiled-coil region" evidence="9">
    <location>
        <begin position="540"/>
        <end position="609"/>
    </location>
</feature>
<feature type="compositionally biased region" description="Acidic residues" evidence="10">
    <location>
        <begin position="80"/>
        <end position="103"/>
    </location>
</feature>
<dbReference type="SUPFAM" id="SSF51445">
    <property type="entry name" value="(Trans)glycosidases"/>
    <property type="match status" value="1"/>
</dbReference>
<dbReference type="GO" id="GO:0035082">
    <property type="term" value="P:axoneme assembly"/>
    <property type="evidence" value="ECO:0007669"/>
    <property type="project" value="InterPro"/>
</dbReference>
<feature type="coiled-coil region" evidence="9">
    <location>
        <begin position="797"/>
        <end position="852"/>
    </location>
</feature>
<feature type="compositionally biased region" description="Low complexity" evidence="10">
    <location>
        <begin position="1218"/>
        <end position="1233"/>
    </location>
</feature>
<feature type="domain" description="P-type" evidence="11">
    <location>
        <begin position="1241"/>
        <end position="1292"/>
    </location>
</feature>
<dbReference type="FunFam" id="4.10.110.10:FF:000007">
    <property type="entry name" value="Lysosomal alpha-glucosidase"/>
    <property type="match status" value="1"/>
</dbReference>
<organism evidence="12 13">
    <name type="scientific">Lynx pardinus</name>
    <name type="common">Iberian lynx</name>
    <name type="synonym">Felis pardina</name>
    <dbReference type="NCBI Taxonomy" id="191816"/>
    <lineage>
        <taxon>Eukaryota</taxon>
        <taxon>Metazoa</taxon>
        <taxon>Chordata</taxon>
        <taxon>Craniata</taxon>
        <taxon>Vertebrata</taxon>
        <taxon>Euteleostomi</taxon>
        <taxon>Mammalia</taxon>
        <taxon>Eutheria</taxon>
        <taxon>Laurasiatheria</taxon>
        <taxon>Carnivora</taxon>
        <taxon>Feliformia</taxon>
        <taxon>Felidae</taxon>
        <taxon>Felinae</taxon>
        <taxon>Lynx</taxon>
    </lineage>
</organism>
<keyword evidence="9" id="KW-0175">Coiled coil</keyword>
<protein>
    <submittedName>
        <fullName evidence="12">Lysosomal alpha-glucosidase-like</fullName>
    </submittedName>
</protein>
<dbReference type="GO" id="GO:0004558">
    <property type="term" value="F:alpha-1,4-glucosidase activity"/>
    <property type="evidence" value="ECO:0007669"/>
    <property type="project" value="UniProtKB-ARBA"/>
</dbReference>
<evidence type="ECO:0000256" key="10">
    <source>
        <dbReference type="SAM" id="MobiDB-lite"/>
    </source>
</evidence>
<dbReference type="PROSITE" id="PS00025">
    <property type="entry name" value="P_TREFOIL_1"/>
    <property type="match status" value="1"/>
</dbReference>
<feature type="region of interest" description="Disordered" evidence="10">
    <location>
        <begin position="1217"/>
        <end position="1241"/>
    </location>
</feature>
<dbReference type="PROSITE" id="PS00129">
    <property type="entry name" value="GLYCOSYL_HYDROL_F31_1"/>
    <property type="match status" value="1"/>
</dbReference>
<evidence type="ECO:0000256" key="3">
    <source>
        <dbReference type="ARBA" id="ARBA00022801"/>
    </source>
</evidence>
<dbReference type="InterPro" id="IPR048395">
    <property type="entry name" value="Glyco_hydro_31_C"/>
</dbReference>
<dbReference type="InterPro" id="IPR000519">
    <property type="entry name" value="P_trefoil_dom"/>
</dbReference>
<dbReference type="CDD" id="cd00111">
    <property type="entry name" value="Trefoil"/>
    <property type="match status" value="1"/>
</dbReference>
<evidence type="ECO:0000256" key="9">
    <source>
        <dbReference type="SAM" id="Coils"/>
    </source>
</evidence>
<comment type="similarity">
    <text evidence="2">Belongs to the glycosyl hydrolase 31 family.</text>
</comment>
<evidence type="ECO:0000256" key="8">
    <source>
        <dbReference type="PROSITE-ProRule" id="PRU00779"/>
    </source>
</evidence>
<dbReference type="Gene3D" id="2.60.40.1760">
    <property type="entry name" value="glycosyl hydrolase (family 31)"/>
    <property type="match status" value="1"/>
</dbReference>
<dbReference type="InterPro" id="IPR017853">
    <property type="entry name" value="GH"/>
</dbReference>
<dbReference type="Gene3D" id="3.20.20.80">
    <property type="entry name" value="Glycosidases"/>
    <property type="match status" value="1"/>
</dbReference>
<feature type="compositionally biased region" description="Basic and acidic residues" evidence="10">
    <location>
        <begin position="68"/>
        <end position="79"/>
    </location>
</feature>
<dbReference type="SUPFAM" id="SSF74650">
    <property type="entry name" value="Galactose mutarotase-like"/>
    <property type="match status" value="1"/>
</dbReference>
<dbReference type="GO" id="GO:0005737">
    <property type="term" value="C:cytoplasm"/>
    <property type="evidence" value="ECO:0007669"/>
    <property type="project" value="TreeGrafter"/>
</dbReference>
<dbReference type="FunFam" id="2.60.40.1180:FF:000001">
    <property type="entry name" value="Maltase-glucoamylase, intestinal"/>
    <property type="match status" value="1"/>
</dbReference>
<dbReference type="PROSITE" id="PS51448">
    <property type="entry name" value="P_TREFOIL_2"/>
    <property type="match status" value="1"/>
</dbReference>
<keyword evidence="5" id="KW-1015">Disulfide bond</keyword>
<dbReference type="GO" id="GO:0012505">
    <property type="term" value="C:endomembrane system"/>
    <property type="evidence" value="ECO:0007669"/>
    <property type="project" value="UniProtKB-SubCell"/>
</dbReference>
<evidence type="ECO:0000313" key="12">
    <source>
        <dbReference type="EMBL" id="VFV22388.1"/>
    </source>
</evidence>
<evidence type="ECO:0000256" key="7">
    <source>
        <dbReference type="ARBA" id="ARBA00023295"/>
    </source>
</evidence>
<dbReference type="InterPro" id="IPR013780">
    <property type="entry name" value="Glyco_hydro_b"/>
</dbReference>
<dbReference type="GO" id="GO:0060287">
    <property type="term" value="P:epithelial cilium movement involved in determination of left/right asymmetry"/>
    <property type="evidence" value="ECO:0007669"/>
    <property type="project" value="TreeGrafter"/>
</dbReference>
<feature type="compositionally biased region" description="Basic and acidic residues" evidence="10">
    <location>
        <begin position="38"/>
        <end position="50"/>
    </location>
</feature>
<name>A0A485MR21_LYNPA</name>
<dbReference type="SMART" id="SM00018">
    <property type="entry name" value="PD"/>
    <property type="match status" value="1"/>
</dbReference>
<evidence type="ECO:0000313" key="13">
    <source>
        <dbReference type="Proteomes" id="UP000386466"/>
    </source>
</evidence>
<dbReference type="Gene3D" id="2.60.40.1180">
    <property type="entry name" value="Golgi alpha-mannosidase II"/>
    <property type="match status" value="2"/>
</dbReference>
<evidence type="ECO:0000256" key="1">
    <source>
        <dbReference type="ARBA" id="ARBA00004308"/>
    </source>
</evidence>
<dbReference type="FunFam" id="2.60.40.1760:FF:000001">
    <property type="entry name" value="Maltase-glucoamylase, intestinal"/>
    <property type="match status" value="1"/>
</dbReference>
<evidence type="ECO:0000256" key="5">
    <source>
        <dbReference type="ARBA" id="ARBA00023157"/>
    </source>
</evidence>
<feature type="compositionally biased region" description="Acidic residues" evidence="10">
    <location>
        <begin position="273"/>
        <end position="286"/>
    </location>
</feature>
<keyword evidence="6" id="KW-0325">Glycoprotein</keyword>
<dbReference type="EMBL" id="CAAGRJ010004351">
    <property type="protein sequence ID" value="VFV22388.1"/>
    <property type="molecule type" value="Genomic_DNA"/>
</dbReference>
<keyword evidence="4" id="KW-0472">Membrane</keyword>
<dbReference type="FunFam" id="3.20.20.80:FF:000072">
    <property type="entry name" value="lysosomal alpha-glucosidase isoform X2"/>
    <property type="match status" value="1"/>
</dbReference>
<reference evidence="12 13" key="1">
    <citation type="submission" date="2019-01" db="EMBL/GenBank/DDBJ databases">
        <authorList>
            <person name="Alioto T."/>
            <person name="Alioto T."/>
        </authorList>
    </citation>
    <scope>NUCLEOTIDE SEQUENCE [LARGE SCALE GENOMIC DNA]</scope>
</reference>
<dbReference type="InterPro" id="IPR000322">
    <property type="entry name" value="Glyco_hydro_31_TIM"/>
</dbReference>
<dbReference type="GO" id="GO:0005975">
    <property type="term" value="P:carbohydrate metabolic process"/>
    <property type="evidence" value="ECO:0007669"/>
    <property type="project" value="InterPro"/>
</dbReference>